<dbReference type="Proteomes" id="UP000640583">
    <property type="component" value="Unassembled WGS sequence"/>
</dbReference>
<accession>A0A8J7IVJ2</accession>
<name>A0A8J7IVJ2_9RHOB</name>
<keyword evidence="4" id="KW-1185">Reference proteome</keyword>
<dbReference type="InterPro" id="IPR012433">
    <property type="entry name" value="Imm11"/>
</dbReference>
<organism evidence="3 4">
    <name type="scientific">Halocynthiibacter styelae</name>
    <dbReference type="NCBI Taxonomy" id="2761955"/>
    <lineage>
        <taxon>Bacteria</taxon>
        <taxon>Pseudomonadati</taxon>
        <taxon>Pseudomonadota</taxon>
        <taxon>Alphaproteobacteria</taxon>
        <taxon>Rhodobacterales</taxon>
        <taxon>Paracoccaceae</taxon>
        <taxon>Halocynthiibacter</taxon>
    </lineage>
</organism>
<sequence length="215" mass="24477">MAVYIVGTHPNAIGGHFAWSETTQKRKIGPVPGRWYPNYSDDFPLGPLPADLKQKISEHWAVTGSTVDQGLISYHMLDPMHFTGLQLVNETMAQMYRDLAGDDLELFRIPKFWSLKDKAEITEPYYFANVYGAEETIDLERSSRIRKRSPEANAGGSAEYSPATPLSSLTKLIPGFQTDRHVWRDSHTSDWFCDDVFREALQKIAKGNYLFEQIE</sequence>
<evidence type="ECO:0000259" key="2">
    <source>
        <dbReference type="Pfam" id="PF07791"/>
    </source>
</evidence>
<feature type="region of interest" description="Disordered" evidence="1">
    <location>
        <begin position="142"/>
        <end position="162"/>
    </location>
</feature>
<evidence type="ECO:0000313" key="4">
    <source>
        <dbReference type="Proteomes" id="UP000640583"/>
    </source>
</evidence>
<dbReference type="Pfam" id="PF07791">
    <property type="entry name" value="Imm11"/>
    <property type="match status" value="1"/>
</dbReference>
<dbReference type="AlphaFoldDB" id="A0A8J7IVJ2"/>
<evidence type="ECO:0000313" key="3">
    <source>
        <dbReference type="EMBL" id="MBI1492355.1"/>
    </source>
</evidence>
<evidence type="ECO:0000256" key="1">
    <source>
        <dbReference type="SAM" id="MobiDB-lite"/>
    </source>
</evidence>
<protein>
    <recommendedName>
        <fullName evidence="2">Immunity MXAN-0049 protein domain-containing protein</fullName>
    </recommendedName>
</protein>
<gene>
    <name evidence="3" type="ORF">H1D41_01750</name>
</gene>
<dbReference type="EMBL" id="JADCKQ010000001">
    <property type="protein sequence ID" value="MBI1492355.1"/>
    <property type="molecule type" value="Genomic_DNA"/>
</dbReference>
<comment type="caution">
    <text evidence="3">The sequence shown here is derived from an EMBL/GenBank/DDBJ whole genome shotgun (WGS) entry which is preliminary data.</text>
</comment>
<reference evidence="3" key="1">
    <citation type="submission" date="2020-10" db="EMBL/GenBank/DDBJ databases">
        <title>Paenihalocynthiibacter styelae gen. nov., sp. nov., isolated from stalked sea squirt Styela clava.</title>
        <authorList>
            <person name="Kim Y.-O."/>
            <person name="Yoon J.-H."/>
        </authorList>
    </citation>
    <scope>NUCLEOTIDE SEQUENCE</scope>
    <source>
        <strain evidence="3">MYP1-1</strain>
    </source>
</reference>
<feature type="domain" description="Immunity MXAN-0049 protein" evidence="2">
    <location>
        <begin position="115"/>
        <end position="203"/>
    </location>
</feature>
<proteinExistence type="predicted"/>
<dbReference type="RefSeq" id="WP_228847281.1">
    <property type="nucleotide sequence ID" value="NZ_JADCKQ010000001.1"/>
</dbReference>